<evidence type="ECO:0000313" key="4">
    <source>
        <dbReference type="EMBL" id="PFG35278.1"/>
    </source>
</evidence>
<dbReference type="RefSeq" id="WP_098456186.1">
    <property type="nucleotide sequence ID" value="NZ_PDJG01000001.1"/>
</dbReference>
<reference evidence="4 5" key="1">
    <citation type="submission" date="2017-10" db="EMBL/GenBank/DDBJ databases">
        <title>Sequencing the genomes of 1000 actinobacteria strains.</title>
        <authorList>
            <person name="Klenk H.-P."/>
        </authorList>
    </citation>
    <scope>NUCLEOTIDE SEQUENCE [LARGE SCALE GENOMIC DNA]</scope>
    <source>
        <strain evidence="4 5">DSM 18966</strain>
    </source>
</reference>
<evidence type="ECO:0000256" key="2">
    <source>
        <dbReference type="PROSITE-ProRule" id="PRU00335"/>
    </source>
</evidence>
<dbReference type="EMBL" id="PDJG01000001">
    <property type="protein sequence ID" value="PFG35278.1"/>
    <property type="molecule type" value="Genomic_DNA"/>
</dbReference>
<dbReference type="Proteomes" id="UP000225548">
    <property type="component" value="Unassembled WGS sequence"/>
</dbReference>
<evidence type="ECO:0000256" key="1">
    <source>
        <dbReference type="ARBA" id="ARBA00023125"/>
    </source>
</evidence>
<sequence length="197" mass="21792">MGWTLEERRDRVVDAALELAADQGVEHVNLRAAAHSAGMSWDAAQGSFDDHADLLQAMSSSLDERHVGLEAVDLTMHGSLEEDLESVALQLWTTMSARREFQLVSYELAMLALRRTMLRPLVSGRYDRAYEAALTLLGVLGERHGVTWSRPAEDIARFAATFLDGVCLAWVVDRDSELAESQVRMLAHDIGMLAKPA</sequence>
<protein>
    <submittedName>
        <fullName evidence="4">TetR family transcriptional regulator</fullName>
    </submittedName>
</protein>
<organism evidence="4 5">
    <name type="scientific">Sanguibacter antarcticus</name>
    <dbReference type="NCBI Taxonomy" id="372484"/>
    <lineage>
        <taxon>Bacteria</taxon>
        <taxon>Bacillati</taxon>
        <taxon>Actinomycetota</taxon>
        <taxon>Actinomycetes</taxon>
        <taxon>Micrococcales</taxon>
        <taxon>Sanguibacteraceae</taxon>
        <taxon>Sanguibacter</taxon>
    </lineage>
</organism>
<accession>A0A2A9E8K4</accession>
<feature type="DNA-binding region" description="H-T-H motif" evidence="2">
    <location>
        <begin position="29"/>
        <end position="48"/>
    </location>
</feature>
<dbReference type="InterPro" id="IPR036271">
    <property type="entry name" value="Tet_transcr_reg_TetR-rel_C_sf"/>
</dbReference>
<dbReference type="Gene3D" id="1.10.357.10">
    <property type="entry name" value="Tetracycline Repressor, domain 2"/>
    <property type="match status" value="1"/>
</dbReference>
<dbReference type="InterPro" id="IPR001647">
    <property type="entry name" value="HTH_TetR"/>
</dbReference>
<dbReference type="AlphaFoldDB" id="A0A2A9E8K4"/>
<proteinExistence type="predicted"/>
<evidence type="ECO:0000313" key="5">
    <source>
        <dbReference type="Proteomes" id="UP000225548"/>
    </source>
</evidence>
<dbReference type="InterPro" id="IPR009057">
    <property type="entry name" value="Homeodomain-like_sf"/>
</dbReference>
<gene>
    <name evidence="4" type="ORF">ATL42_3220</name>
</gene>
<dbReference type="SUPFAM" id="SSF48498">
    <property type="entry name" value="Tetracyclin repressor-like, C-terminal domain"/>
    <property type="match status" value="1"/>
</dbReference>
<dbReference type="OrthoDB" id="5242433at2"/>
<keyword evidence="5" id="KW-1185">Reference proteome</keyword>
<evidence type="ECO:0000259" key="3">
    <source>
        <dbReference type="PROSITE" id="PS50977"/>
    </source>
</evidence>
<name>A0A2A9E8K4_9MICO</name>
<dbReference type="PROSITE" id="PS50977">
    <property type="entry name" value="HTH_TETR_2"/>
    <property type="match status" value="1"/>
</dbReference>
<dbReference type="SUPFAM" id="SSF46689">
    <property type="entry name" value="Homeodomain-like"/>
    <property type="match status" value="1"/>
</dbReference>
<dbReference type="GO" id="GO:0003677">
    <property type="term" value="F:DNA binding"/>
    <property type="evidence" value="ECO:0007669"/>
    <property type="project" value="UniProtKB-UniRule"/>
</dbReference>
<keyword evidence="1 2" id="KW-0238">DNA-binding</keyword>
<comment type="caution">
    <text evidence="4">The sequence shown here is derived from an EMBL/GenBank/DDBJ whole genome shotgun (WGS) entry which is preliminary data.</text>
</comment>
<feature type="domain" description="HTH tetR-type" evidence="3">
    <location>
        <begin position="6"/>
        <end position="66"/>
    </location>
</feature>